<dbReference type="Proteomes" id="UP000836841">
    <property type="component" value="Chromosome 1"/>
</dbReference>
<gene>
    <name evidence="1" type="ORF">TAV2_LOCUS3889</name>
</gene>
<sequence>MEEENLICIYFVHLTDVCRMFCAEAPSRGVHTKVSRTSVEKDKLTIKVYLKVVEVVHQGKSTENEILDYNGLQILACQAYSFDKIFAQHPGFAPKKHGVDTTAHTTLLLGLIETLRNSPQSLSATELSRAQNASSSTG</sequence>
<dbReference type="PANTHER" id="PTHR46236:SF12">
    <property type="entry name" value="MATH DOMAIN-CONTAINING PROTEIN"/>
    <property type="match status" value="1"/>
</dbReference>
<protein>
    <submittedName>
        <fullName evidence="1">Uncharacterized protein</fullName>
    </submittedName>
</protein>
<dbReference type="PANTHER" id="PTHR46236">
    <property type="entry name" value="TRAF-LIKE SUPERFAMILY PROTEIN"/>
    <property type="match status" value="1"/>
</dbReference>
<dbReference type="AlphaFoldDB" id="A0AAU9RJT5"/>
<keyword evidence="2" id="KW-1185">Reference proteome</keyword>
<evidence type="ECO:0000313" key="2">
    <source>
        <dbReference type="Proteomes" id="UP000836841"/>
    </source>
</evidence>
<dbReference type="InterPro" id="IPR050804">
    <property type="entry name" value="MCC"/>
</dbReference>
<evidence type="ECO:0000313" key="1">
    <source>
        <dbReference type="EMBL" id="CAH2039221.1"/>
    </source>
</evidence>
<dbReference type="EMBL" id="OU466857">
    <property type="protein sequence ID" value="CAH2039221.1"/>
    <property type="molecule type" value="Genomic_DNA"/>
</dbReference>
<name>A0AAU9RJT5_THLAR</name>
<organism evidence="1 2">
    <name type="scientific">Thlaspi arvense</name>
    <name type="common">Field penny-cress</name>
    <dbReference type="NCBI Taxonomy" id="13288"/>
    <lineage>
        <taxon>Eukaryota</taxon>
        <taxon>Viridiplantae</taxon>
        <taxon>Streptophyta</taxon>
        <taxon>Embryophyta</taxon>
        <taxon>Tracheophyta</taxon>
        <taxon>Spermatophyta</taxon>
        <taxon>Magnoliopsida</taxon>
        <taxon>eudicotyledons</taxon>
        <taxon>Gunneridae</taxon>
        <taxon>Pentapetalae</taxon>
        <taxon>rosids</taxon>
        <taxon>malvids</taxon>
        <taxon>Brassicales</taxon>
        <taxon>Brassicaceae</taxon>
        <taxon>Thlaspideae</taxon>
        <taxon>Thlaspi</taxon>
    </lineage>
</organism>
<accession>A0AAU9RJT5</accession>
<proteinExistence type="predicted"/>
<reference evidence="1 2" key="1">
    <citation type="submission" date="2022-03" db="EMBL/GenBank/DDBJ databases">
        <authorList>
            <person name="Nunn A."/>
            <person name="Chopra R."/>
            <person name="Nunn A."/>
            <person name="Contreras Garrido A."/>
        </authorList>
    </citation>
    <scope>NUCLEOTIDE SEQUENCE [LARGE SCALE GENOMIC DNA]</scope>
</reference>